<dbReference type="EMBL" id="LDSL01000054">
    <property type="protein sequence ID" value="KTT22726.1"/>
    <property type="molecule type" value="Genomic_DNA"/>
</dbReference>
<organism evidence="2 3">
    <name type="scientific">Pseudacidovorax intermedius</name>
    <dbReference type="NCBI Taxonomy" id="433924"/>
    <lineage>
        <taxon>Bacteria</taxon>
        <taxon>Pseudomonadati</taxon>
        <taxon>Pseudomonadota</taxon>
        <taxon>Betaproteobacteria</taxon>
        <taxon>Burkholderiales</taxon>
        <taxon>Comamonadaceae</taxon>
        <taxon>Pseudacidovorax</taxon>
    </lineage>
</organism>
<dbReference type="InterPro" id="IPR001451">
    <property type="entry name" value="Hexapep"/>
</dbReference>
<dbReference type="Pfam" id="PF00132">
    <property type="entry name" value="Hexapep"/>
    <property type="match status" value="1"/>
</dbReference>
<keyword evidence="3" id="KW-1185">Reference proteome</keyword>
<reference evidence="2 3" key="1">
    <citation type="journal article" date="2016" name="Front. Microbiol.">
        <title>Genomic Resource of Rice Seed Associated Bacteria.</title>
        <authorList>
            <person name="Midha S."/>
            <person name="Bansal K."/>
            <person name="Sharma S."/>
            <person name="Kumar N."/>
            <person name="Patil P.P."/>
            <person name="Chaudhry V."/>
            <person name="Patil P.B."/>
        </authorList>
    </citation>
    <scope>NUCLEOTIDE SEQUENCE [LARGE SCALE GENOMIC DNA]</scope>
    <source>
        <strain evidence="2 3">NS331</strain>
    </source>
</reference>
<dbReference type="PANTHER" id="PTHR43300">
    <property type="entry name" value="ACETYLTRANSFERASE"/>
    <property type="match status" value="1"/>
</dbReference>
<dbReference type="AlphaFoldDB" id="A0A147GYK5"/>
<comment type="caution">
    <text evidence="2">The sequence shown here is derived from an EMBL/GenBank/DDBJ whole genome shotgun (WGS) entry which is preliminary data.</text>
</comment>
<dbReference type="Proteomes" id="UP000072741">
    <property type="component" value="Unassembled WGS sequence"/>
</dbReference>
<dbReference type="SUPFAM" id="SSF51161">
    <property type="entry name" value="Trimeric LpxA-like enzymes"/>
    <property type="match status" value="1"/>
</dbReference>
<sequence length="209" mass="21942">MSGAVKWAVGAGAQLERAFHGWAGVAAGGPVVRVPIRQGAGYEFDFADVDALDSAAGSAFAAFDERFGNFKRLELMAALLERGFKLPPFISPQAWVEPEVRVETNAFVGAGASVGHGSRIGYNSALLPGVRLGCGVVLGPSCWLEPGVVVGDGARIGAHCTLRSGVIVAPGVRVGRSCELGWPQRYGQDVAAKTIFDCRYDAPIFTYEG</sequence>
<dbReference type="OrthoDB" id="1115300at2"/>
<dbReference type="InterPro" id="IPR011004">
    <property type="entry name" value="Trimer_LpxA-like_sf"/>
</dbReference>
<evidence type="ECO:0000313" key="2">
    <source>
        <dbReference type="EMBL" id="KTT22726.1"/>
    </source>
</evidence>
<dbReference type="RefSeq" id="WP_058641710.1">
    <property type="nucleotide sequence ID" value="NZ_LDSL01000054.1"/>
</dbReference>
<comment type="similarity">
    <text evidence="1">Belongs to the transferase hexapeptide repeat family.</text>
</comment>
<proteinExistence type="inferred from homology"/>
<evidence type="ECO:0008006" key="4">
    <source>
        <dbReference type="Google" id="ProtNLM"/>
    </source>
</evidence>
<evidence type="ECO:0000256" key="1">
    <source>
        <dbReference type="ARBA" id="ARBA00007274"/>
    </source>
</evidence>
<dbReference type="InterPro" id="IPR050179">
    <property type="entry name" value="Trans_hexapeptide_repeat"/>
</dbReference>
<name>A0A147GYK5_9BURK</name>
<gene>
    <name evidence="2" type="ORF">NS331_09205</name>
</gene>
<dbReference type="Gene3D" id="2.160.10.10">
    <property type="entry name" value="Hexapeptide repeat proteins"/>
    <property type="match status" value="2"/>
</dbReference>
<dbReference type="PANTHER" id="PTHR43300:SF7">
    <property type="entry name" value="UDP-N-ACETYLBACILLOSAMINE N-ACETYLTRANSFERASE"/>
    <property type="match status" value="1"/>
</dbReference>
<evidence type="ECO:0000313" key="3">
    <source>
        <dbReference type="Proteomes" id="UP000072741"/>
    </source>
</evidence>
<accession>A0A147GYK5</accession>
<protein>
    <recommendedName>
        <fullName evidence="4">UDP-3-O-(3-hydroxymyristoyl) glucosamine N-acyltransferase</fullName>
    </recommendedName>
</protein>